<keyword evidence="5" id="KW-0699">rRNA-binding</keyword>
<keyword evidence="5" id="KW-0694">RNA-binding</keyword>
<feature type="compositionally biased region" description="Basic residues" evidence="6">
    <location>
        <begin position="63"/>
        <end position="81"/>
    </location>
</feature>
<dbReference type="GO" id="GO:0006412">
    <property type="term" value="P:translation"/>
    <property type="evidence" value="ECO:0007669"/>
    <property type="project" value="UniProtKB-UniRule"/>
</dbReference>
<gene>
    <name evidence="5" type="primary">rplD</name>
    <name evidence="7" type="ORF">COV34_00330</name>
</gene>
<dbReference type="AlphaFoldDB" id="A0A2H0QYF1"/>
<proteinExistence type="inferred from homology"/>
<dbReference type="Gene3D" id="3.40.1370.10">
    <property type="match status" value="1"/>
</dbReference>
<dbReference type="PANTHER" id="PTHR10746">
    <property type="entry name" value="50S RIBOSOMAL PROTEIN L4"/>
    <property type="match status" value="1"/>
</dbReference>
<dbReference type="PANTHER" id="PTHR10746:SF6">
    <property type="entry name" value="LARGE RIBOSOMAL SUBUNIT PROTEIN UL4M"/>
    <property type="match status" value="1"/>
</dbReference>
<feature type="region of interest" description="Disordered" evidence="6">
    <location>
        <begin position="48"/>
        <end position="98"/>
    </location>
</feature>
<dbReference type="InterPro" id="IPR023574">
    <property type="entry name" value="Ribosomal_uL4_dom_sf"/>
</dbReference>
<dbReference type="GO" id="GO:0005840">
    <property type="term" value="C:ribosome"/>
    <property type="evidence" value="ECO:0007669"/>
    <property type="project" value="UniProtKB-KW"/>
</dbReference>
<evidence type="ECO:0000313" key="8">
    <source>
        <dbReference type="Proteomes" id="UP000231333"/>
    </source>
</evidence>
<sequence>MATKMESKIFTQDGKEAGTIALPEEIFGLPWNADLVHQVATSMMANAREGSANTKTRAEVRGGGKKPWRQKGTGRARHGSRRSPIWVGGGMTHGPRAEKNYSKKINKKMKTKALYTLLSAKYRDGELIFVDSFSFDAPKTKEARDYISNIAKVSKHNDLATKRKNAAVISIPAKNANVAKSFANIGSVFVDETRMLNPLELLNTKYVVLVSPDESIKILEGRKKVVKK</sequence>
<keyword evidence="3 5" id="KW-0687">Ribonucleoprotein</keyword>
<name>A0A2H0QYF1_9BACT</name>
<comment type="caution">
    <text evidence="7">The sequence shown here is derived from an EMBL/GenBank/DDBJ whole genome shotgun (WGS) entry which is preliminary data.</text>
</comment>
<comment type="function">
    <text evidence="5">One of the primary rRNA binding proteins, this protein initially binds near the 5'-end of the 23S rRNA. It is important during the early stages of 50S assembly. It makes multiple contacts with different domains of the 23S rRNA in the assembled 50S subunit and ribosome.</text>
</comment>
<evidence type="ECO:0000256" key="4">
    <source>
        <dbReference type="ARBA" id="ARBA00035244"/>
    </source>
</evidence>
<dbReference type="SUPFAM" id="SSF52166">
    <property type="entry name" value="Ribosomal protein L4"/>
    <property type="match status" value="1"/>
</dbReference>
<evidence type="ECO:0000256" key="6">
    <source>
        <dbReference type="SAM" id="MobiDB-lite"/>
    </source>
</evidence>
<evidence type="ECO:0000256" key="2">
    <source>
        <dbReference type="ARBA" id="ARBA00022980"/>
    </source>
</evidence>
<accession>A0A2H0QYF1</accession>
<reference evidence="7 8" key="1">
    <citation type="submission" date="2017-09" db="EMBL/GenBank/DDBJ databases">
        <title>Depth-based differentiation of microbial function through sediment-hosted aquifers and enrichment of novel symbionts in the deep terrestrial subsurface.</title>
        <authorList>
            <person name="Probst A.J."/>
            <person name="Ladd B."/>
            <person name="Jarett J.K."/>
            <person name="Geller-Mcgrath D.E."/>
            <person name="Sieber C.M."/>
            <person name="Emerson J.B."/>
            <person name="Anantharaman K."/>
            <person name="Thomas B.C."/>
            <person name="Malmstrom R."/>
            <person name="Stieglmeier M."/>
            <person name="Klingl A."/>
            <person name="Woyke T."/>
            <person name="Ryan C.M."/>
            <person name="Banfield J.F."/>
        </authorList>
    </citation>
    <scope>NUCLEOTIDE SEQUENCE [LARGE SCALE GENOMIC DNA]</scope>
    <source>
        <strain evidence="7">CG10_big_fil_rev_8_21_14_0_10_42_12</strain>
    </source>
</reference>
<dbReference type="Proteomes" id="UP000231333">
    <property type="component" value="Unassembled WGS sequence"/>
</dbReference>
<evidence type="ECO:0000256" key="1">
    <source>
        <dbReference type="ARBA" id="ARBA00010528"/>
    </source>
</evidence>
<dbReference type="GO" id="GO:0019843">
    <property type="term" value="F:rRNA binding"/>
    <property type="evidence" value="ECO:0007669"/>
    <property type="project" value="UniProtKB-UniRule"/>
</dbReference>
<dbReference type="GO" id="GO:1990904">
    <property type="term" value="C:ribonucleoprotein complex"/>
    <property type="evidence" value="ECO:0007669"/>
    <property type="project" value="UniProtKB-KW"/>
</dbReference>
<dbReference type="InterPro" id="IPR013005">
    <property type="entry name" value="Ribosomal_uL4-like"/>
</dbReference>
<dbReference type="InterPro" id="IPR002136">
    <property type="entry name" value="Ribosomal_uL4"/>
</dbReference>
<dbReference type="NCBIfam" id="TIGR03953">
    <property type="entry name" value="rplD_bact"/>
    <property type="match status" value="1"/>
</dbReference>
<evidence type="ECO:0000256" key="3">
    <source>
        <dbReference type="ARBA" id="ARBA00023274"/>
    </source>
</evidence>
<dbReference type="Pfam" id="PF00573">
    <property type="entry name" value="Ribosomal_L4"/>
    <property type="match status" value="1"/>
</dbReference>
<comment type="similarity">
    <text evidence="1 5">Belongs to the universal ribosomal protein uL4 family.</text>
</comment>
<comment type="subunit">
    <text evidence="5">Part of the 50S ribosomal subunit.</text>
</comment>
<protein>
    <recommendedName>
        <fullName evidence="4 5">Large ribosomal subunit protein uL4</fullName>
    </recommendedName>
</protein>
<organism evidence="7 8">
    <name type="scientific">Candidatus Zambryskibacteria bacterium CG10_big_fil_rev_8_21_14_0_10_42_12</name>
    <dbReference type="NCBI Taxonomy" id="1975115"/>
    <lineage>
        <taxon>Bacteria</taxon>
        <taxon>Candidatus Zambryskiibacteriota</taxon>
    </lineage>
</organism>
<dbReference type="HAMAP" id="MF_01328_B">
    <property type="entry name" value="Ribosomal_uL4_B"/>
    <property type="match status" value="1"/>
</dbReference>
<dbReference type="GO" id="GO:0003735">
    <property type="term" value="F:structural constituent of ribosome"/>
    <property type="evidence" value="ECO:0007669"/>
    <property type="project" value="InterPro"/>
</dbReference>
<evidence type="ECO:0000256" key="5">
    <source>
        <dbReference type="HAMAP-Rule" id="MF_01328"/>
    </source>
</evidence>
<keyword evidence="2 5" id="KW-0689">Ribosomal protein</keyword>
<comment type="function">
    <text evidence="5">Forms part of the polypeptide exit tunnel.</text>
</comment>
<evidence type="ECO:0000313" key="7">
    <source>
        <dbReference type="EMBL" id="PIR38834.1"/>
    </source>
</evidence>
<dbReference type="EMBL" id="PCXL01000007">
    <property type="protein sequence ID" value="PIR38834.1"/>
    <property type="molecule type" value="Genomic_DNA"/>
</dbReference>